<dbReference type="InterPro" id="IPR000626">
    <property type="entry name" value="Ubiquitin-like_dom"/>
</dbReference>
<gene>
    <name evidence="4" type="primary">LOC110976178</name>
</gene>
<name>A0A8B7XY22_ACAPL</name>
<dbReference type="InterPro" id="IPR029071">
    <property type="entry name" value="Ubiquitin-like_domsf"/>
</dbReference>
<organism evidence="3 4">
    <name type="scientific">Acanthaster planci</name>
    <name type="common">Crown-of-thorns starfish</name>
    <dbReference type="NCBI Taxonomy" id="133434"/>
    <lineage>
        <taxon>Eukaryota</taxon>
        <taxon>Metazoa</taxon>
        <taxon>Echinodermata</taxon>
        <taxon>Eleutherozoa</taxon>
        <taxon>Asterozoa</taxon>
        <taxon>Asteroidea</taxon>
        <taxon>Valvatacea</taxon>
        <taxon>Valvatida</taxon>
        <taxon>Acanthasteridae</taxon>
        <taxon>Acanthaster</taxon>
    </lineage>
</organism>
<dbReference type="OMA" id="SKMMNAY"/>
<dbReference type="KEGG" id="aplc:110976178"/>
<comment type="similarity">
    <text evidence="1">Belongs to the ubiquitin family. SUMO subfamily.</text>
</comment>
<evidence type="ECO:0000313" key="4">
    <source>
        <dbReference type="RefSeq" id="XP_022084935.1"/>
    </source>
</evidence>
<evidence type="ECO:0000313" key="3">
    <source>
        <dbReference type="Proteomes" id="UP000694845"/>
    </source>
</evidence>
<proteinExistence type="inferred from homology"/>
<dbReference type="GeneID" id="110976178"/>
<protein>
    <submittedName>
        <fullName evidence="4">Small ubiquitin-related modifier 2-like</fullName>
    </submittedName>
</protein>
<dbReference type="PANTHER" id="PTHR10562">
    <property type="entry name" value="SMALL UBIQUITIN-RELATED MODIFIER"/>
    <property type="match status" value="1"/>
</dbReference>
<evidence type="ECO:0000256" key="1">
    <source>
        <dbReference type="ARBA" id="ARBA00009185"/>
    </source>
</evidence>
<accession>A0A8B7XY22</accession>
<keyword evidence="3" id="KW-1185">Reference proteome</keyword>
<dbReference type="OrthoDB" id="442921at2759"/>
<dbReference type="InterPro" id="IPR022617">
    <property type="entry name" value="Rad60/SUMO-like_dom"/>
</dbReference>
<reference evidence="4" key="1">
    <citation type="submission" date="2025-08" db="UniProtKB">
        <authorList>
            <consortium name="RefSeq"/>
        </authorList>
    </citation>
    <scope>IDENTIFICATION</scope>
</reference>
<dbReference type="Proteomes" id="UP000694845">
    <property type="component" value="Unplaced"/>
</dbReference>
<feature type="domain" description="Ubiquitin-like" evidence="2">
    <location>
        <begin position="18"/>
        <end position="95"/>
    </location>
</feature>
<dbReference type="Pfam" id="PF11976">
    <property type="entry name" value="Rad60-SLD"/>
    <property type="match status" value="1"/>
</dbReference>
<dbReference type="PROSITE" id="PS50053">
    <property type="entry name" value="UBIQUITIN_2"/>
    <property type="match status" value="1"/>
</dbReference>
<evidence type="ECO:0000259" key="2">
    <source>
        <dbReference type="PROSITE" id="PS50053"/>
    </source>
</evidence>
<dbReference type="SUPFAM" id="SSF54236">
    <property type="entry name" value="Ubiquitin-like"/>
    <property type="match status" value="1"/>
</dbReference>
<dbReference type="Gene3D" id="3.10.20.90">
    <property type="entry name" value="Phosphatidylinositol 3-kinase Catalytic Subunit, Chain A, domain 1"/>
    <property type="match status" value="1"/>
</dbReference>
<dbReference type="RefSeq" id="XP_022084935.1">
    <property type="nucleotide sequence ID" value="XM_022229243.1"/>
</dbReference>
<dbReference type="AlphaFoldDB" id="A0A8B7XY22"/>
<sequence>MSEQVPKQSTDVKSDKNDQILVKVRGQDNSIIQFKIKKGTPFRKLMCAYCEKQGVQLDNMRFRFDGVAIGQNDTPRSIELEDDDTIEAYMPQTGGHWLRH</sequence>